<name>A0A4R8LR24_9BACL</name>
<dbReference type="RefSeq" id="WP_134158761.1">
    <property type="nucleotide sequence ID" value="NZ_BSUS01000001.1"/>
</dbReference>
<evidence type="ECO:0000313" key="1">
    <source>
        <dbReference type="EMBL" id="TDY50019.1"/>
    </source>
</evidence>
<accession>A0A4R8LR24</accession>
<dbReference type="OrthoDB" id="5784238at2"/>
<evidence type="ECO:0000313" key="2">
    <source>
        <dbReference type="Proteomes" id="UP000294581"/>
    </source>
</evidence>
<evidence type="ECO:0008006" key="3">
    <source>
        <dbReference type="Google" id="ProtNLM"/>
    </source>
</evidence>
<dbReference type="EMBL" id="SORF01000003">
    <property type="protein sequence ID" value="TDY50019.1"/>
    <property type="molecule type" value="Genomic_DNA"/>
</dbReference>
<dbReference type="AlphaFoldDB" id="A0A4R8LR24"/>
<proteinExistence type="predicted"/>
<dbReference type="Gene3D" id="3.40.30.10">
    <property type="entry name" value="Glutaredoxin"/>
    <property type="match status" value="1"/>
</dbReference>
<comment type="caution">
    <text evidence="1">The sequence shown here is derived from an EMBL/GenBank/DDBJ whole genome shotgun (WGS) entry which is preliminary data.</text>
</comment>
<dbReference type="InterPro" id="IPR036249">
    <property type="entry name" value="Thioredoxin-like_sf"/>
</dbReference>
<dbReference type="Proteomes" id="UP000294581">
    <property type="component" value="Unassembled WGS sequence"/>
</dbReference>
<dbReference type="CDD" id="cd02947">
    <property type="entry name" value="TRX_family"/>
    <property type="match status" value="1"/>
</dbReference>
<organism evidence="1 2">
    <name type="scientific">Alicyclobacillus sacchari</name>
    <dbReference type="NCBI Taxonomy" id="392010"/>
    <lineage>
        <taxon>Bacteria</taxon>
        <taxon>Bacillati</taxon>
        <taxon>Bacillota</taxon>
        <taxon>Bacilli</taxon>
        <taxon>Bacillales</taxon>
        <taxon>Alicyclobacillaceae</taxon>
        <taxon>Alicyclobacillus</taxon>
    </lineage>
</organism>
<keyword evidence="2" id="KW-1185">Reference proteome</keyword>
<protein>
    <recommendedName>
        <fullName evidence="3">Thioredoxin</fullName>
    </recommendedName>
</protein>
<sequence>MFTQLISLDDAQLSLLPPQSLLFLHTPLCGTCQVARRMLEVIVAMRSDIPLFEADANFVPATLHAWQIASVPALVYLVHGQVEAVQYAFSGVAELADRIARFLDGHADI</sequence>
<dbReference type="SUPFAM" id="SSF52833">
    <property type="entry name" value="Thioredoxin-like"/>
    <property type="match status" value="1"/>
</dbReference>
<reference evidence="1 2" key="1">
    <citation type="submission" date="2019-03" db="EMBL/GenBank/DDBJ databases">
        <title>Genomic Encyclopedia of Type Strains, Phase IV (KMG-IV): sequencing the most valuable type-strain genomes for metagenomic binning, comparative biology and taxonomic classification.</title>
        <authorList>
            <person name="Goeker M."/>
        </authorList>
    </citation>
    <scope>NUCLEOTIDE SEQUENCE [LARGE SCALE GENOMIC DNA]</scope>
    <source>
        <strain evidence="1 2">DSM 17974</strain>
    </source>
</reference>
<gene>
    <name evidence="1" type="ORF">C7445_10362</name>
</gene>